<reference evidence="1" key="1">
    <citation type="submission" date="2018-10" db="EMBL/GenBank/DDBJ databases">
        <title>Hidden diversity of soil giant viruses.</title>
        <authorList>
            <person name="Schulz F."/>
            <person name="Alteio L."/>
            <person name="Goudeau D."/>
            <person name="Ryan E.M."/>
            <person name="Malmstrom R.R."/>
            <person name="Blanchard J."/>
            <person name="Woyke T."/>
        </authorList>
    </citation>
    <scope>NUCLEOTIDE SEQUENCE</scope>
    <source>
        <strain evidence="1">HYV1</strain>
    </source>
</reference>
<name>A0A3G5A6N9_9VIRU</name>
<organism evidence="1">
    <name type="scientific">Hyperionvirus sp</name>
    <dbReference type="NCBI Taxonomy" id="2487770"/>
    <lineage>
        <taxon>Viruses</taxon>
        <taxon>Varidnaviria</taxon>
        <taxon>Bamfordvirae</taxon>
        <taxon>Nucleocytoviricota</taxon>
        <taxon>Megaviricetes</taxon>
        <taxon>Imitervirales</taxon>
        <taxon>Mimiviridae</taxon>
        <taxon>Klosneuvirinae</taxon>
    </lineage>
</organism>
<sequence length="57" mass="6584">MEIRATYDILCDRKQKLDYDNLSDKGNDNFNREWISRYNHLTAVNATMSQSSLIGSA</sequence>
<dbReference type="EMBL" id="MK072385">
    <property type="protein sequence ID" value="AYV82905.1"/>
    <property type="molecule type" value="Genomic_DNA"/>
</dbReference>
<gene>
    <name evidence="1" type="ORF">Hyperionvirus3_51</name>
</gene>
<accession>A0A3G5A6N9</accession>
<evidence type="ECO:0000313" key="1">
    <source>
        <dbReference type="EMBL" id="AYV82905.1"/>
    </source>
</evidence>
<protein>
    <submittedName>
        <fullName evidence="1">Uncharacterized protein</fullName>
    </submittedName>
</protein>
<proteinExistence type="predicted"/>